<dbReference type="AlphaFoldDB" id="A0A918TFM3"/>
<gene>
    <name evidence="4" type="ORF">GCM10010507_21540</name>
</gene>
<dbReference type="InterPro" id="IPR023213">
    <property type="entry name" value="CAT-like_dom_sf"/>
</dbReference>
<dbReference type="SUPFAM" id="SSF56801">
    <property type="entry name" value="Acetyl-CoA synthetase-like"/>
    <property type="match status" value="1"/>
</dbReference>
<dbReference type="PANTHER" id="PTHR45527">
    <property type="entry name" value="NONRIBOSOMAL PEPTIDE SYNTHETASE"/>
    <property type="match status" value="1"/>
</dbReference>
<dbReference type="Gene3D" id="3.40.50.980">
    <property type="match status" value="2"/>
</dbReference>
<evidence type="ECO:0000313" key="4">
    <source>
        <dbReference type="EMBL" id="GHC45947.1"/>
    </source>
</evidence>
<dbReference type="PANTHER" id="PTHR45527:SF1">
    <property type="entry name" value="FATTY ACID SYNTHASE"/>
    <property type="match status" value="1"/>
</dbReference>
<evidence type="ECO:0000313" key="5">
    <source>
        <dbReference type="Proteomes" id="UP000646244"/>
    </source>
</evidence>
<comment type="caution">
    <text evidence="4">The sequence shown here is derived from an EMBL/GenBank/DDBJ whole genome shotgun (WGS) entry which is preliminary data.</text>
</comment>
<reference evidence="4" key="2">
    <citation type="submission" date="2020-09" db="EMBL/GenBank/DDBJ databases">
        <authorList>
            <person name="Sun Q."/>
            <person name="Ohkuma M."/>
        </authorList>
    </citation>
    <scope>NUCLEOTIDE SEQUENCE</scope>
    <source>
        <strain evidence="4">JCM 4633</strain>
    </source>
</reference>
<dbReference type="EMBL" id="BMVB01000006">
    <property type="protein sequence ID" value="GHC45947.1"/>
    <property type="molecule type" value="Genomic_DNA"/>
</dbReference>
<feature type="domain" description="Condensation" evidence="3">
    <location>
        <begin position="360"/>
        <end position="692"/>
    </location>
</feature>
<feature type="compositionally biased region" description="Basic and acidic residues" evidence="1">
    <location>
        <begin position="531"/>
        <end position="545"/>
    </location>
</feature>
<dbReference type="GO" id="GO:0008610">
    <property type="term" value="P:lipid biosynthetic process"/>
    <property type="evidence" value="ECO:0007669"/>
    <property type="project" value="UniProtKB-ARBA"/>
</dbReference>
<dbReference type="RefSeq" id="WP_190109478.1">
    <property type="nucleotide sequence ID" value="NZ_BMVB01000006.1"/>
</dbReference>
<protein>
    <submittedName>
        <fullName evidence="4">Uncharacterized protein</fullName>
    </submittedName>
</protein>
<dbReference type="GO" id="GO:0009366">
    <property type="term" value="C:enterobactin synthetase complex"/>
    <property type="evidence" value="ECO:0007669"/>
    <property type="project" value="TreeGrafter"/>
</dbReference>
<evidence type="ECO:0000259" key="3">
    <source>
        <dbReference type="Pfam" id="PF00668"/>
    </source>
</evidence>
<feature type="region of interest" description="Disordered" evidence="1">
    <location>
        <begin position="117"/>
        <end position="179"/>
    </location>
</feature>
<dbReference type="InterPro" id="IPR000873">
    <property type="entry name" value="AMP-dep_synth/lig_dom"/>
</dbReference>
<dbReference type="InterPro" id="IPR001242">
    <property type="entry name" value="Condensation_dom"/>
</dbReference>
<dbReference type="Proteomes" id="UP000646244">
    <property type="component" value="Unassembled WGS sequence"/>
</dbReference>
<dbReference type="GO" id="GO:0009239">
    <property type="term" value="P:enterobactin biosynthetic process"/>
    <property type="evidence" value="ECO:0007669"/>
    <property type="project" value="TreeGrafter"/>
</dbReference>
<proteinExistence type="predicted"/>
<feature type="region of interest" description="Disordered" evidence="1">
    <location>
        <begin position="524"/>
        <end position="545"/>
    </location>
</feature>
<dbReference type="Gene3D" id="3.30.559.30">
    <property type="entry name" value="Nonribosomal peptide synthetase, condensation domain"/>
    <property type="match status" value="1"/>
</dbReference>
<dbReference type="GO" id="GO:0005829">
    <property type="term" value="C:cytosol"/>
    <property type="evidence" value="ECO:0007669"/>
    <property type="project" value="TreeGrafter"/>
</dbReference>
<dbReference type="GO" id="GO:0047527">
    <property type="term" value="F:2,3-dihydroxybenzoate-serine ligase activity"/>
    <property type="evidence" value="ECO:0007669"/>
    <property type="project" value="TreeGrafter"/>
</dbReference>
<reference evidence="4" key="1">
    <citation type="journal article" date="2014" name="Int. J. Syst. Evol. Microbiol.">
        <title>Complete genome sequence of Corynebacterium casei LMG S-19264T (=DSM 44701T), isolated from a smear-ripened cheese.</title>
        <authorList>
            <consortium name="US DOE Joint Genome Institute (JGI-PGF)"/>
            <person name="Walter F."/>
            <person name="Albersmeier A."/>
            <person name="Kalinowski J."/>
            <person name="Ruckert C."/>
        </authorList>
    </citation>
    <scope>NUCLEOTIDE SEQUENCE</scope>
    <source>
        <strain evidence="4">JCM 4633</strain>
    </source>
</reference>
<feature type="compositionally biased region" description="Pro residues" evidence="1">
    <location>
        <begin position="146"/>
        <end position="155"/>
    </location>
</feature>
<evidence type="ECO:0000256" key="1">
    <source>
        <dbReference type="SAM" id="MobiDB-lite"/>
    </source>
</evidence>
<sequence length="787" mass="83742">MTPTGAPAAVGSLAEGFAASVRALPGRVAVRDGLRSLTYRQLDARAEAMAAALRAHRPGPRRPVGVLLERSADMVAAALAVLRTGAPCIPLDPATPRDRLEPLLQAARPSVVITAGEPATRLPGGPAVLRTDADLPPGPDAGFRPGPYPGFPSGPPADHRPGPDAVPPPGPDAVPGRDTPAYTLFPPGAAGRARPVQLSHGSVLELFAGAGIRHGFGSEDVWALSHSVALDAFVREMWGALLYGGCAVVVPRRTAEDPRALLALLRNERVTVLHQSPAALRRLLAEDARTGGRRLPLRCVVLDGGHPRDGDLAPWRAAYGEAAPRLVTLDDAAAQAPGSAPFALLGTEDRERLTAAGGIEDAYPVGDVQARLFLRSAYRAATDPVCDLFIFRLRAAYDHDALTRAVARAVARHDILRTSFRFAGRTEPLQLLHRTATAPVSVRDLRGLCPGDRAAEVAAQAERERTAPFDRSAPPLMRCAAYLLDDGEFLFSVGFHEALLDGWSEQVLITEILADFWALRGGRGKPAAEPPAHRPADTVARERRARNDPRTAAFWSHELAGLQPTLLPWPAAGPAGTGEEPAGLCVVDLPPGESEALDEVARAHGATLDQVLLAVHARVLTALTGRDEVVLGVETDGRDAGGGAGRPVGVQLNVVPHRLRTRGRGWGELIRAVQDKERALEGFRCFPYAALGRLAGVREPTDITVACTRSRGFEELVAATELHLLDAKTRVRTGAALRVEFVQDPFTRLLTLELEADERRADDERLEAVAELYTEAIATLATEGTGA</sequence>
<dbReference type="Gene3D" id="3.30.559.10">
    <property type="entry name" value="Chloramphenicol acetyltransferase-like domain"/>
    <property type="match status" value="1"/>
</dbReference>
<dbReference type="GO" id="GO:0031177">
    <property type="term" value="F:phosphopantetheine binding"/>
    <property type="evidence" value="ECO:0007669"/>
    <property type="project" value="TreeGrafter"/>
</dbReference>
<accession>A0A918TFM3</accession>
<feature type="domain" description="AMP-dependent synthetase/ligase" evidence="2">
    <location>
        <begin position="18"/>
        <end position="321"/>
    </location>
</feature>
<organism evidence="4 5">
    <name type="scientific">Streptomyces cinnamoneus</name>
    <name type="common">Streptoverticillium cinnamoneum</name>
    <dbReference type="NCBI Taxonomy" id="53446"/>
    <lineage>
        <taxon>Bacteria</taxon>
        <taxon>Bacillati</taxon>
        <taxon>Actinomycetota</taxon>
        <taxon>Actinomycetes</taxon>
        <taxon>Kitasatosporales</taxon>
        <taxon>Streptomycetaceae</taxon>
        <taxon>Streptomyces</taxon>
        <taxon>Streptomyces cinnamoneus group</taxon>
    </lineage>
</organism>
<dbReference type="GO" id="GO:0043041">
    <property type="term" value="P:amino acid activation for nonribosomal peptide biosynthetic process"/>
    <property type="evidence" value="ECO:0007669"/>
    <property type="project" value="TreeGrafter"/>
</dbReference>
<dbReference type="Pfam" id="PF00501">
    <property type="entry name" value="AMP-binding"/>
    <property type="match status" value="1"/>
</dbReference>
<dbReference type="SUPFAM" id="SSF52777">
    <property type="entry name" value="CoA-dependent acyltransferases"/>
    <property type="match status" value="2"/>
</dbReference>
<name>A0A918TFM3_STRCJ</name>
<evidence type="ECO:0000259" key="2">
    <source>
        <dbReference type="Pfam" id="PF00501"/>
    </source>
</evidence>
<dbReference type="Pfam" id="PF00668">
    <property type="entry name" value="Condensation"/>
    <property type="match status" value="1"/>
</dbReference>